<reference evidence="1" key="1">
    <citation type="journal article" date="2021" name="Environ. Microbiol.">
        <title>Gene family expansions and transcriptome signatures uncover fungal adaptations to wood decay.</title>
        <authorList>
            <person name="Hage H."/>
            <person name="Miyauchi S."/>
            <person name="Viragh M."/>
            <person name="Drula E."/>
            <person name="Min B."/>
            <person name="Chaduli D."/>
            <person name="Navarro D."/>
            <person name="Favel A."/>
            <person name="Norest M."/>
            <person name="Lesage-Meessen L."/>
            <person name="Balint B."/>
            <person name="Merenyi Z."/>
            <person name="de Eugenio L."/>
            <person name="Morin E."/>
            <person name="Martinez A.T."/>
            <person name="Baldrian P."/>
            <person name="Stursova M."/>
            <person name="Martinez M.J."/>
            <person name="Novotny C."/>
            <person name="Magnuson J.K."/>
            <person name="Spatafora J.W."/>
            <person name="Maurice S."/>
            <person name="Pangilinan J."/>
            <person name="Andreopoulos W."/>
            <person name="LaButti K."/>
            <person name="Hundley H."/>
            <person name="Na H."/>
            <person name="Kuo A."/>
            <person name="Barry K."/>
            <person name="Lipzen A."/>
            <person name="Henrissat B."/>
            <person name="Riley R."/>
            <person name="Ahrendt S."/>
            <person name="Nagy L.G."/>
            <person name="Grigoriev I.V."/>
            <person name="Martin F."/>
            <person name="Rosso M.N."/>
        </authorList>
    </citation>
    <scope>NUCLEOTIDE SEQUENCE</scope>
    <source>
        <strain evidence="1">CBS 384.51</strain>
    </source>
</reference>
<comment type="caution">
    <text evidence="1">The sequence shown here is derived from an EMBL/GenBank/DDBJ whole genome shotgun (WGS) entry which is preliminary data.</text>
</comment>
<name>A0ACB8UA54_9APHY</name>
<evidence type="ECO:0000313" key="2">
    <source>
        <dbReference type="Proteomes" id="UP001055072"/>
    </source>
</evidence>
<proteinExistence type="predicted"/>
<gene>
    <name evidence="1" type="ORF">BDY19DRAFT_886590</name>
</gene>
<protein>
    <submittedName>
        <fullName evidence="1">BRO1-domain-containing protein</fullName>
    </submittedName>
</protein>
<dbReference type="Proteomes" id="UP001055072">
    <property type="component" value="Unassembled WGS sequence"/>
</dbReference>
<sequence>MTNLLSVPFKKSYVLPIRQGVRDYISTHHKDTHPDVFKWDIDRWETLRKDATDPIIHTNRVQTILSYHAQLVFILTKLPSDIGLEIAYAPVFSSGSIPVTLKSLIFERTGVLFNLAALYSQLACAEDRTTLQGLKQMIAHLQAAAGTFRYLISFATPSLYNSVAEEDMPLDLTEPFLASLESLMLAQAQEGVWQRAMFDNYKNGVVAKLAAKVSSLYNDAVQQIKESPIPIKHIFPSGWVAHLETKQMHFAGVAQFRKSIDDLEANRYGQEIARLVLASSAVRKGHEIGRKGKVLPAVLREIQSLVDAVQENLTRAEKDNDLIYHQEVPAASSLPQIKEVGMVQSLISEALADPKTALGNDTVIFGELLGYGAKVAIEIYEDRRKNWIDEEVLNRAQQLDNAATGILQSLNLPAALEAMEKPVGLPPSLLKKAEEVRSEDGPTRVQSSINNVRKLAEMNMGLLNETLDILDQEADNDEVLQADSPGSRVPSAEANKELVSKATRYRQILDEAAQSDELVRGKWDDWEQNITELTWSEEDLQAAVPSSSISLASAGTSAKTPNPTRSHARQLRSLLESLDDIQRSRVQIVDRAKRRVDTDDITPRILKVATAIERWVEVKPSMFEDVVDEEMEKFEKFKDDLEDVEVKQEMLLESIKERNEVFIQSRKEDPSVKDREHALQSLDLAYHMYKEITRNLDEGLKFYNEFGHILAQFRATCKDWLNHRQEEMQ</sequence>
<evidence type="ECO:0000313" key="1">
    <source>
        <dbReference type="EMBL" id="KAI0091182.1"/>
    </source>
</evidence>
<organism evidence="1 2">
    <name type="scientific">Irpex rosettiformis</name>
    <dbReference type="NCBI Taxonomy" id="378272"/>
    <lineage>
        <taxon>Eukaryota</taxon>
        <taxon>Fungi</taxon>
        <taxon>Dikarya</taxon>
        <taxon>Basidiomycota</taxon>
        <taxon>Agaricomycotina</taxon>
        <taxon>Agaricomycetes</taxon>
        <taxon>Polyporales</taxon>
        <taxon>Irpicaceae</taxon>
        <taxon>Irpex</taxon>
    </lineage>
</organism>
<dbReference type="EMBL" id="MU274906">
    <property type="protein sequence ID" value="KAI0091182.1"/>
    <property type="molecule type" value="Genomic_DNA"/>
</dbReference>
<accession>A0ACB8UA54</accession>
<keyword evidence="2" id="KW-1185">Reference proteome</keyword>